<gene>
    <name evidence="2" type="ORF">JDO7802_01787</name>
</gene>
<dbReference type="GO" id="GO:0030077">
    <property type="term" value="C:plasma membrane light-harvesting complex"/>
    <property type="evidence" value="ECO:0007669"/>
    <property type="project" value="InterPro"/>
</dbReference>
<dbReference type="GO" id="GO:0019684">
    <property type="term" value="P:photosynthesis, light reaction"/>
    <property type="evidence" value="ECO:0007669"/>
    <property type="project" value="InterPro"/>
</dbReference>
<dbReference type="InterPro" id="IPR014747">
    <property type="entry name" value="Bac_photo_RC_H_C"/>
</dbReference>
<organism evidence="2 3">
    <name type="scientific">Jannaschia donghaensis</name>
    <dbReference type="NCBI Taxonomy" id="420998"/>
    <lineage>
        <taxon>Bacteria</taxon>
        <taxon>Pseudomonadati</taxon>
        <taxon>Pseudomonadota</taxon>
        <taxon>Alphaproteobacteria</taxon>
        <taxon>Rhodobacterales</taxon>
        <taxon>Roseobacteraceae</taxon>
        <taxon>Jannaschia</taxon>
    </lineage>
</organism>
<accession>A0A0M6YII8</accession>
<evidence type="ECO:0000313" key="3">
    <source>
        <dbReference type="Proteomes" id="UP000049222"/>
    </source>
</evidence>
<reference evidence="2 3" key="1">
    <citation type="submission" date="2015-07" db="EMBL/GenBank/DDBJ databases">
        <authorList>
            <person name="Noorani M."/>
        </authorList>
    </citation>
    <scope>NUCLEOTIDE SEQUENCE [LARGE SCALE GENOMIC DNA]</scope>
    <source>
        <strain evidence="2 3">CECT 7802</strain>
    </source>
</reference>
<keyword evidence="3" id="KW-1185">Reference proteome</keyword>
<dbReference type="InterPro" id="IPR011033">
    <property type="entry name" value="PRC_barrel-like_sf"/>
</dbReference>
<dbReference type="Gene3D" id="3.90.50.10">
    <property type="entry name" value="Photosynthetic Reaction Center, subunit H, domain 2"/>
    <property type="match status" value="1"/>
</dbReference>
<name>A0A0M6YII8_9RHOB</name>
<dbReference type="Pfam" id="PF05239">
    <property type="entry name" value="PRC"/>
    <property type="match status" value="1"/>
</dbReference>
<dbReference type="Proteomes" id="UP000049222">
    <property type="component" value="Unassembled WGS sequence"/>
</dbReference>
<dbReference type="RefSeq" id="WP_055084606.1">
    <property type="nucleotide sequence ID" value="NZ_CXSU01000011.1"/>
</dbReference>
<sequence>MLIRLRDLTSLTVAGDDGADHGVVDILLARADQTATHVVTRLGGWFAKQGCAVRIDAFGTPDLSTGRWPTALSKADAEAPGSDGPVAVLCAPDTLPDAADVAAAEGTGPLVRASDMDRMAVVGSDGQKAGSVIDPVIDIGAHRVEMLVLRDPAGAHQRVVPSKAVARIDWDAKTIHLTCEAATAADAPDLHEVGNRIEGHWYNRVMAYYGFG</sequence>
<feature type="domain" description="PRC-barrel" evidence="1">
    <location>
        <begin position="111"/>
        <end position="173"/>
    </location>
</feature>
<dbReference type="OrthoDB" id="7865530at2"/>
<evidence type="ECO:0000313" key="2">
    <source>
        <dbReference type="EMBL" id="CTQ49770.1"/>
    </source>
</evidence>
<dbReference type="SUPFAM" id="SSF50346">
    <property type="entry name" value="PRC-barrel domain"/>
    <property type="match status" value="1"/>
</dbReference>
<evidence type="ECO:0000259" key="1">
    <source>
        <dbReference type="Pfam" id="PF05239"/>
    </source>
</evidence>
<dbReference type="EMBL" id="CXSU01000011">
    <property type="protein sequence ID" value="CTQ49770.1"/>
    <property type="molecule type" value="Genomic_DNA"/>
</dbReference>
<proteinExistence type="predicted"/>
<dbReference type="InterPro" id="IPR027275">
    <property type="entry name" value="PRC-brl_dom"/>
</dbReference>
<protein>
    <submittedName>
        <fullName evidence="2">PRC-barrel domain protein</fullName>
    </submittedName>
</protein>
<dbReference type="AlphaFoldDB" id="A0A0M6YII8"/>